<organism evidence="1 2">
    <name type="scientific">Plebeiibacterium sediminum</name>
    <dbReference type="NCBI Taxonomy" id="2992112"/>
    <lineage>
        <taxon>Bacteria</taxon>
        <taxon>Pseudomonadati</taxon>
        <taxon>Bacteroidota</taxon>
        <taxon>Bacteroidia</taxon>
        <taxon>Marinilabiliales</taxon>
        <taxon>Marinilabiliaceae</taxon>
        <taxon>Plebeiibacterium</taxon>
    </lineage>
</organism>
<proteinExistence type="predicted"/>
<dbReference type="RefSeq" id="WP_301189246.1">
    <property type="nucleotide sequence ID" value="NZ_JAPDPJ010000005.1"/>
</dbReference>
<dbReference type="EMBL" id="JAPDPJ010000005">
    <property type="protein sequence ID" value="MCW3785674.1"/>
    <property type="molecule type" value="Genomic_DNA"/>
</dbReference>
<keyword evidence="2" id="KW-1185">Reference proteome</keyword>
<accession>A0AAE3M232</accession>
<gene>
    <name evidence="1" type="ORF">OM075_04310</name>
</gene>
<evidence type="ECO:0000313" key="1">
    <source>
        <dbReference type="EMBL" id="MCW3785674.1"/>
    </source>
</evidence>
<dbReference type="Proteomes" id="UP001209229">
    <property type="component" value="Unassembled WGS sequence"/>
</dbReference>
<reference evidence="1" key="1">
    <citation type="submission" date="2022-10" db="EMBL/GenBank/DDBJ databases">
        <authorList>
            <person name="Yu W.X."/>
        </authorList>
    </citation>
    <scope>NUCLEOTIDE SEQUENCE</scope>
    <source>
        <strain evidence="1">AAT</strain>
    </source>
</reference>
<evidence type="ECO:0000313" key="2">
    <source>
        <dbReference type="Proteomes" id="UP001209229"/>
    </source>
</evidence>
<dbReference type="AlphaFoldDB" id="A0AAE3M232"/>
<sequence>MKNLLDIIADSIKVQHNVNVARIDDDILQIDKGESPRFIDFSFENEARIGIGGVVEFLPYTESGEDMIKRFYKILSCRVERITFRKGQMVYKVHYNLILPNGEKEIFGTHMTWLFPYWRKTTSKINIEGPIISEQEVNNEIERIRTTYNTQ</sequence>
<comment type="caution">
    <text evidence="1">The sequence shown here is derived from an EMBL/GenBank/DDBJ whole genome shotgun (WGS) entry which is preliminary data.</text>
</comment>
<protein>
    <submittedName>
        <fullName evidence="1">Uncharacterized protein</fullName>
    </submittedName>
</protein>
<name>A0AAE3M232_9BACT</name>